<gene>
    <name evidence="7" type="ORF">SVIM_LOCUS251193</name>
</gene>
<evidence type="ECO:0000256" key="3">
    <source>
        <dbReference type="ARBA" id="ARBA00023024"/>
    </source>
</evidence>
<keyword evidence="3" id="KW-0146">Chitin degradation</keyword>
<keyword evidence="2" id="KW-0732">Signal</keyword>
<sequence length="105" mass="11624">MELILTSRSSGFWDDLARALHEFSGERKVYLTAAPQCVFPDAHLDTAIKTGLLNSQSHIPTQPLVVDSSLLMISIQVLPFIKTSSPKYGGVMLWNRLNKSPVVVE</sequence>
<dbReference type="PANTHER" id="PTHR45708:SF22">
    <property type="entry name" value="ACIDIC ENDOCHITINASE"/>
    <property type="match status" value="1"/>
</dbReference>
<dbReference type="GO" id="GO:0000272">
    <property type="term" value="P:polysaccharide catabolic process"/>
    <property type="evidence" value="ECO:0007669"/>
    <property type="project" value="UniProtKB-KW"/>
</dbReference>
<dbReference type="SUPFAM" id="SSF51445">
    <property type="entry name" value="(Trans)glycosidases"/>
    <property type="match status" value="1"/>
</dbReference>
<reference evidence="7" key="1">
    <citation type="submission" date="2019-03" db="EMBL/GenBank/DDBJ databases">
        <authorList>
            <person name="Mank J."/>
            <person name="Almeida P."/>
        </authorList>
    </citation>
    <scope>NUCLEOTIDE SEQUENCE</scope>
    <source>
        <strain evidence="7">78183</strain>
    </source>
</reference>
<dbReference type="InterPro" id="IPR017853">
    <property type="entry name" value="GH"/>
</dbReference>
<keyword evidence="6" id="KW-0624">Polysaccharide degradation</keyword>
<dbReference type="GO" id="GO:0006032">
    <property type="term" value="P:chitin catabolic process"/>
    <property type="evidence" value="ECO:0007669"/>
    <property type="project" value="UniProtKB-KW"/>
</dbReference>
<evidence type="ECO:0000256" key="6">
    <source>
        <dbReference type="ARBA" id="ARBA00023326"/>
    </source>
</evidence>
<name>A0A6N2LMH0_SALVM</name>
<evidence type="ECO:0000256" key="5">
    <source>
        <dbReference type="ARBA" id="ARBA00023277"/>
    </source>
</evidence>
<keyword evidence="5" id="KW-0119">Carbohydrate metabolism</keyword>
<evidence type="ECO:0000256" key="2">
    <source>
        <dbReference type="ARBA" id="ARBA00022729"/>
    </source>
</evidence>
<comment type="catalytic activity">
    <reaction evidence="1">
        <text>Random endo-hydrolysis of N-acetyl-beta-D-glucosaminide (1-&gt;4)-beta-linkages in chitin and chitodextrins.</text>
        <dbReference type="EC" id="3.2.1.14"/>
    </reaction>
</comment>
<proteinExistence type="predicted"/>
<dbReference type="GO" id="GO:0005576">
    <property type="term" value="C:extracellular region"/>
    <property type="evidence" value="ECO:0007669"/>
    <property type="project" value="TreeGrafter"/>
</dbReference>
<dbReference type="Gene3D" id="3.20.20.80">
    <property type="entry name" value="Glycosidases"/>
    <property type="match status" value="1"/>
</dbReference>
<evidence type="ECO:0000256" key="1">
    <source>
        <dbReference type="ARBA" id="ARBA00000822"/>
    </source>
</evidence>
<dbReference type="EMBL" id="CAADRP010001574">
    <property type="protein sequence ID" value="VFU42163.1"/>
    <property type="molecule type" value="Genomic_DNA"/>
</dbReference>
<evidence type="ECO:0000313" key="7">
    <source>
        <dbReference type="EMBL" id="VFU42163.1"/>
    </source>
</evidence>
<organism evidence="7">
    <name type="scientific">Salix viminalis</name>
    <name type="common">Common osier</name>
    <name type="synonym">Basket willow</name>
    <dbReference type="NCBI Taxonomy" id="40686"/>
    <lineage>
        <taxon>Eukaryota</taxon>
        <taxon>Viridiplantae</taxon>
        <taxon>Streptophyta</taxon>
        <taxon>Embryophyta</taxon>
        <taxon>Tracheophyta</taxon>
        <taxon>Spermatophyta</taxon>
        <taxon>Magnoliopsida</taxon>
        <taxon>eudicotyledons</taxon>
        <taxon>Gunneridae</taxon>
        <taxon>Pentapetalae</taxon>
        <taxon>rosids</taxon>
        <taxon>fabids</taxon>
        <taxon>Malpighiales</taxon>
        <taxon>Salicaceae</taxon>
        <taxon>Saliceae</taxon>
        <taxon>Salix</taxon>
    </lineage>
</organism>
<protein>
    <submittedName>
        <fullName evidence="7">Uncharacterized protein</fullName>
    </submittedName>
</protein>
<accession>A0A6N2LMH0</accession>
<evidence type="ECO:0000256" key="4">
    <source>
        <dbReference type="ARBA" id="ARBA00023157"/>
    </source>
</evidence>
<dbReference type="PANTHER" id="PTHR45708">
    <property type="entry name" value="ENDOCHITINASE"/>
    <property type="match status" value="1"/>
</dbReference>
<keyword evidence="4" id="KW-1015">Disulfide bond</keyword>
<dbReference type="InterPro" id="IPR050542">
    <property type="entry name" value="Glycosyl_Hydrlase18_Chitinase"/>
</dbReference>
<dbReference type="GO" id="GO:0008843">
    <property type="term" value="F:endochitinase activity"/>
    <property type="evidence" value="ECO:0007669"/>
    <property type="project" value="UniProtKB-EC"/>
</dbReference>
<dbReference type="AlphaFoldDB" id="A0A6N2LMH0"/>